<dbReference type="InterPro" id="IPR018247">
    <property type="entry name" value="EF_Hand_1_Ca_BS"/>
</dbReference>
<dbReference type="InterPro" id="IPR054409">
    <property type="entry name" value="X25_BaPul-like"/>
</dbReference>
<evidence type="ECO:0000259" key="1">
    <source>
        <dbReference type="Pfam" id="PF22058"/>
    </source>
</evidence>
<dbReference type="OrthoDB" id="266294at2"/>
<sequence length="339" mass="36110" precursor="true">MLTRSFFTTAALAAGVLFTAVDETQALDLYAPGGYTLTAGLGADWTPATAPMLTESSPGSGIYELDFDLDYATNGNLSGTSYGFKILSNVNGGAVEWSDVQLTPNDAWFVADADGQMTIRINTNAAIDDGYFPNTNRVAILDDVSTWTAIGNFQTQLGSATDYNNAFAGTEMLLTSPGVYSLTTTIPTAGAYNWRAVNTGTFDGVGTDGRWNNAANLSFNTFENDQEITLEINTNIGGIRYLTEAVLAGDTDNNGVVEFADFEPIRDNFLTATSLRSMGDLDFSGFVDIRDFREWKNAINSPALVAQALAQLQAVPEPTAILMAGVAVALVGGTRRRVG</sequence>
<comment type="caution">
    <text evidence="2">The sequence shown here is derived from an EMBL/GenBank/DDBJ whole genome shotgun (WGS) entry which is preliminary data.</text>
</comment>
<dbReference type="Pfam" id="PF22058">
    <property type="entry name" value="X25_BaPul_like"/>
    <property type="match status" value="1"/>
</dbReference>
<dbReference type="RefSeq" id="WP_146444664.1">
    <property type="nucleotide sequence ID" value="NZ_SJPR01000002.1"/>
</dbReference>
<reference evidence="2 3" key="1">
    <citation type="submission" date="2019-02" db="EMBL/GenBank/DDBJ databases">
        <title>Deep-cultivation of Planctomycetes and their phenomic and genomic characterization uncovers novel biology.</title>
        <authorList>
            <person name="Wiegand S."/>
            <person name="Jogler M."/>
            <person name="Boedeker C."/>
            <person name="Pinto D."/>
            <person name="Vollmers J."/>
            <person name="Rivas-Marin E."/>
            <person name="Kohn T."/>
            <person name="Peeters S.H."/>
            <person name="Heuer A."/>
            <person name="Rast P."/>
            <person name="Oberbeckmann S."/>
            <person name="Bunk B."/>
            <person name="Jeske O."/>
            <person name="Meyerdierks A."/>
            <person name="Storesund J.E."/>
            <person name="Kallscheuer N."/>
            <person name="Luecker S."/>
            <person name="Lage O.M."/>
            <person name="Pohl T."/>
            <person name="Merkel B.J."/>
            <person name="Hornburger P."/>
            <person name="Mueller R.-W."/>
            <person name="Bruemmer F."/>
            <person name="Labrenz M."/>
            <person name="Spormann A.M."/>
            <person name="Op Den Camp H."/>
            <person name="Overmann J."/>
            <person name="Amann R."/>
            <person name="Jetten M.S.M."/>
            <person name="Mascher T."/>
            <person name="Medema M.H."/>
            <person name="Devos D.P."/>
            <person name="Kaster A.-K."/>
            <person name="Ovreas L."/>
            <person name="Rohde M."/>
            <person name="Galperin M.Y."/>
            <person name="Jogler C."/>
        </authorList>
    </citation>
    <scope>NUCLEOTIDE SEQUENCE [LARGE SCALE GENOMIC DNA]</scope>
    <source>
        <strain evidence="2 3">Pla108</strain>
    </source>
</reference>
<gene>
    <name evidence="2" type="ORF">Pla108_19090</name>
</gene>
<accession>A0A5C6AEB9</accession>
<feature type="domain" description="Amylopullulanase X25" evidence="1">
    <location>
        <begin position="148"/>
        <end position="234"/>
    </location>
</feature>
<dbReference type="EMBL" id="SJPR01000002">
    <property type="protein sequence ID" value="TWT97757.1"/>
    <property type="molecule type" value="Genomic_DNA"/>
</dbReference>
<evidence type="ECO:0000313" key="2">
    <source>
        <dbReference type="EMBL" id="TWT97757.1"/>
    </source>
</evidence>
<dbReference type="InterPro" id="IPR013783">
    <property type="entry name" value="Ig-like_fold"/>
</dbReference>
<protein>
    <recommendedName>
        <fullName evidence="1">Amylopullulanase X25 domain-containing protein</fullName>
    </recommendedName>
</protein>
<evidence type="ECO:0000313" key="3">
    <source>
        <dbReference type="Proteomes" id="UP000317421"/>
    </source>
</evidence>
<proteinExistence type="predicted"/>
<dbReference type="AlphaFoldDB" id="A0A5C6AEB9"/>
<name>A0A5C6AEB9_9BACT</name>
<dbReference type="PROSITE" id="PS00018">
    <property type="entry name" value="EF_HAND_1"/>
    <property type="match status" value="1"/>
</dbReference>
<organism evidence="2 3">
    <name type="scientific">Botrimarina colliarenosi</name>
    <dbReference type="NCBI Taxonomy" id="2528001"/>
    <lineage>
        <taxon>Bacteria</taxon>
        <taxon>Pseudomonadati</taxon>
        <taxon>Planctomycetota</taxon>
        <taxon>Planctomycetia</taxon>
        <taxon>Pirellulales</taxon>
        <taxon>Lacipirellulaceae</taxon>
        <taxon>Botrimarina</taxon>
    </lineage>
</organism>
<dbReference type="Proteomes" id="UP000317421">
    <property type="component" value="Unassembled WGS sequence"/>
</dbReference>
<dbReference type="Gene3D" id="2.60.40.10">
    <property type="entry name" value="Immunoglobulins"/>
    <property type="match status" value="1"/>
</dbReference>
<keyword evidence="3" id="KW-1185">Reference proteome</keyword>